<dbReference type="NCBIfam" id="NF033807">
    <property type="entry name" value="CopL_fam"/>
    <property type="match status" value="1"/>
</dbReference>
<name>A0A4S2D6C1_STEMA</name>
<organism evidence="1 2">
    <name type="scientific">Stenotrophomonas maltophilia</name>
    <name type="common">Pseudomonas maltophilia</name>
    <name type="synonym">Xanthomonas maltophilia</name>
    <dbReference type="NCBI Taxonomy" id="40324"/>
    <lineage>
        <taxon>Bacteria</taxon>
        <taxon>Pseudomonadati</taxon>
        <taxon>Pseudomonadota</taxon>
        <taxon>Gammaproteobacteria</taxon>
        <taxon>Lysobacterales</taxon>
        <taxon>Lysobacteraceae</taxon>
        <taxon>Stenotrophomonas</taxon>
        <taxon>Stenotrophomonas maltophilia group</taxon>
    </lineage>
</organism>
<dbReference type="Proteomes" id="UP000306631">
    <property type="component" value="Unassembled WGS sequence"/>
</dbReference>
<proteinExistence type="predicted"/>
<evidence type="ECO:0000313" key="1">
    <source>
        <dbReference type="EMBL" id="TGY37198.1"/>
    </source>
</evidence>
<dbReference type="InterPro" id="IPR048034">
    <property type="entry name" value="CopL-like"/>
</dbReference>
<accession>A0A4S2D6C1</accession>
<gene>
    <name evidence="1" type="ORF">E5352_01155</name>
</gene>
<protein>
    <submittedName>
        <fullName evidence="1">CopL family metal-binding regulatory protein</fullName>
    </submittedName>
</protein>
<dbReference type="AlphaFoldDB" id="A0A4S2D6C1"/>
<comment type="caution">
    <text evidence="1">The sequence shown here is derived from an EMBL/GenBank/DDBJ whole genome shotgun (WGS) entry which is preliminary data.</text>
</comment>
<dbReference type="EMBL" id="SRYW01000001">
    <property type="protein sequence ID" value="TGY37198.1"/>
    <property type="molecule type" value="Genomic_DNA"/>
</dbReference>
<reference evidence="1 2" key="1">
    <citation type="submission" date="2019-04" db="EMBL/GenBank/DDBJ databases">
        <title>Microbes associate with the intestines of laboratory mice.</title>
        <authorList>
            <person name="Navarre W."/>
            <person name="Wong E."/>
            <person name="Huang K."/>
            <person name="Tropini C."/>
            <person name="Ng K."/>
            <person name="Yu B."/>
        </authorList>
    </citation>
    <scope>NUCLEOTIDE SEQUENCE [LARGE SCALE GENOMIC DNA]</scope>
    <source>
        <strain evidence="1 2">NM62_B4-13</strain>
    </source>
</reference>
<dbReference type="OrthoDB" id="6053776at2"/>
<sequence length="190" mass="19667">MRLPGSVASAAPSCRVTARGWSRSCVRKADGTVRADGVGSRVESRVQPRMRRRRVGGKVAPMTAGGLLLRLILMLSLLLNGLNAALAGPMALAMAHPVDAAVTAPAPPCHGHDAVTAPPPSAGLDHAQAPQQGDPCKIKDCLRTCAQQPSLAVQIAWIATPPPPAQAPLPPIRAGLPSLPLDRITRPPIA</sequence>
<evidence type="ECO:0000313" key="2">
    <source>
        <dbReference type="Proteomes" id="UP000306631"/>
    </source>
</evidence>